<reference evidence="4" key="1">
    <citation type="journal article" date="2019" name="PeerJ">
        <title>Genes of the pig, Sus scrofa, reconstructed with EvidentialGene.</title>
        <authorList>
            <person name="Gilbert D.G."/>
        </authorList>
    </citation>
    <scope>NUCLEOTIDE SEQUENCE</scope>
</reference>
<accession>A0A8D1KXH0</accession>
<dbReference type="PANTHER" id="PTHR11001:SF2">
    <property type="entry name" value="MITOCHONDRIAL FISSION PROCESS PROTEIN 1"/>
    <property type="match status" value="1"/>
</dbReference>
<evidence type="ECO:0000313" key="4">
    <source>
        <dbReference type="EMBL" id="HDB08013.1"/>
    </source>
</evidence>
<comment type="similarity">
    <text evidence="1">Belongs to the MTFP1 family.</text>
</comment>
<proteinExistence type="inferred from homology"/>
<name>A0A480PDH2_PIG</name>
<organism evidence="4">
    <name type="scientific">Sus scrofa</name>
    <name type="common">Pig</name>
    <dbReference type="NCBI Taxonomy" id="9823"/>
    <lineage>
        <taxon>Eukaryota</taxon>
        <taxon>Metazoa</taxon>
        <taxon>Chordata</taxon>
        <taxon>Craniata</taxon>
        <taxon>Vertebrata</taxon>
        <taxon>Euteleostomi</taxon>
        <taxon>Mammalia</taxon>
        <taxon>Eutheria</taxon>
        <taxon>Laurasiatheria</taxon>
        <taxon>Artiodactyla</taxon>
        <taxon>Suina</taxon>
        <taxon>Suidae</taxon>
        <taxon>Sus</taxon>
    </lineage>
</organism>
<dbReference type="EMBL" id="DQIR01183284">
    <property type="protein sequence ID" value="HDB38761.1"/>
    <property type="molecule type" value="Transcribed_RNA"/>
</dbReference>
<dbReference type="Pfam" id="PF10558">
    <property type="entry name" value="MTP18"/>
    <property type="match status" value="1"/>
</dbReference>
<evidence type="ECO:0000256" key="1">
    <source>
        <dbReference type="ARBA" id="ARBA00009224"/>
    </source>
</evidence>
<evidence type="ECO:0000256" key="3">
    <source>
        <dbReference type="ARBA" id="ARBA00029631"/>
    </source>
</evidence>
<protein>
    <recommendedName>
        <fullName evidence="2">Mitochondrial fission process protein 1</fullName>
    </recommendedName>
    <alternativeName>
        <fullName evidence="3">Mitochondrial 18 kDa protein</fullName>
    </alternativeName>
</protein>
<dbReference type="InterPro" id="IPR019560">
    <property type="entry name" value="Mitochondrial_18_kDa_protein"/>
</dbReference>
<dbReference type="EMBL" id="DQIR01152536">
    <property type="protein sequence ID" value="HDB08013.1"/>
    <property type="molecule type" value="Transcribed_RNA"/>
</dbReference>
<accession>A0A480PDH2</accession>
<dbReference type="AlphaFoldDB" id="A0A480PDH2"/>
<evidence type="ECO:0000256" key="2">
    <source>
        <dbReference type="ARBA" id="ARBA00017835"/>
    </source>
</evidence>
<sequence length="160" mass="17171">MIYTEVLFVHESTFSPEPNTSAALSPPTFTSLSLVPPMLLSTEFPASASAGLCVSCTYQVPSPEAGRSTRVTVAVVDTFVWQALASVAIPGFTINRVCAASLYILGTATRWPLAVRKWTTTALGLLAIPIIIHPIDRSVDFLLDSSLRKLYPSVEKPSSS</sequence>
<dbReference type="PANTHER" id="PTHR11001">
    <property type="entry name" value="MITOCHONDRIAL FISSION PROCESS PROTEIN 1"/>
    <property type="match status" value="1"/>
</dbReference>